<dbReference type="Pfam" id="PF03629">
    <property type="entry name" value="SASA"/>
    <property type="match status" value="1"/>
</dbReference>
<organism evidence="3 4">
    <name type="scientific">Klebsiella variicola</name>
    <dbReference type="NCBI Taxonomy" id="244366"/>
    <lineage>
        <taxon>Bacteria</taxon>
        <taxon>Pseudomonadati</taxon>
        <taxon>Pseudomonadota</taxon>
        <taxon>Gammaproteobacteria</taxon>
        <taxon>Enterobacterales</taxon>
        <taxon>Enterobacteriaceae</taxon>
        <taxon>Klebsiella/Raoultella group</taxon>
        <taxon>Klebsiella</taxon>
        <taxon>Klebsiella pneumoniae complex</taxon>
    </lineage>
</organism>
<reference evidence="3" key="2">
    <citation type="submission" date="2024-01" db="EMBL/GenBank/DDBJ databases">
        <authorList>
            <person name="Macesic N."/>
        </authorList>
    </citation>
    <scope>NUCLEOTIDE SEQUENCE</scope>
    <source>
        <strain evidence="3">CPO071</strain>
    </source>
</reference>
<dbReference type="SUPFAM" id="SSF52266">
    <property type="entry name" value="SGNH hydrolase"/>
    <property type="match status" value="1"/>
</dbReference>
<feature type="domain" description="Sialate O-acetylesterase" evidence="2">
    <location>
        <begin position="504"/>
        <end position="651"/>
    </location>
</feature>
<name>A0AAW9PCT3_KLEVA</name>
<gene>
    <name evidence="3" type="ORF">QAB22_010330</name>
</gene>
<dbReference type="InterPro" id="IPR036514">
    <property type="entry name" value="SGNH_hydro_sf"/>
</dbReference>
<dbReference type="AlphaFoldDB" id="A0AAW9PCT3"/>
<evidence type="ECO:0000256" key="1">
    <source>
        <dbReference type="ARBA" id="ARBA00022801"/>
    </source>
</evidence>
<accession>A0AAW9PCT3</accession>
<evidence type="ECO:0000259" key="2">
    <source>
        <dbReference type="Pfam" id="PF03629"/>
    </source>
</evidence>
<dbReference type="GO" id="GO:0016788">
    <property type="term" value="F:hydrolase activity, acting on ester bonds"/>
    <property type="evidence" value="ECO:0007669"/>
    <property type="project" value="UniProtKB-ARBA"/>
</dbReference>
<protein>
    <submittedName>
        <fullName evidence="3">Sialate O-acetylesterase</fullName>
    </submittedName>
</protein>
<comment type="caution">
    <text evidence="3">The sequence shown here is derived from an EMBL/GenBank/DDBJ whole genome shotgun (WGS) entry which is preliminary data.</text>
</comment>
<reference evidence="3" key="1">
    <citation type="journal article" date="2023" name="Nat. Commun.">
        <title>Genomic dissection of endemic carbapenem resistance reveals metallo-beta-lactamase dissemination through clonal, plasmid and integron transfer.</title>
        <authorList>
            <person name="Macesic N."/>
            <person name="Hawkey J."/>
            <person name="Vezina B."/>
            <person name="Wisniewski J.A."/>
            <person name="Cottingham H."/>
            <person name="Blakeway L.V."/>
            <person name="Harshegyi T."/>
            <person name="Pragastis K."/>
            <person name="Badoordeen G.Z."/>
            <person name="Dennison A."/>
            <person name="Spelman D.W."/>
            <person name="Jenney A.W.J."/>
            <person name="Peleg A.Y."/>
        </authorList>
    </citation>
    <scope>NUCLEOTIDE SEQUENCE</scope>
    <source>
        <strain evidence="3">CPO071</strain>
    </source>
</reference>
<sequence length="800" mass="85582">MATTDTQQAAQFSAEAAVSAAEAKQYLIEAQQGYQDTSAAAQEAKDAAAAAATSEQNATYSEANAAQSAAAAVDAKADAEAAASSASDYAKNKFTFYKTASDPDGTIAGLAATTDGQSFWVAQGPEALSAAWQYQNKAGVAVLQAKQPGTAAITGTIREFPTLEAAQADADAGNIPVGSTAYYRSTDDSALAIEIINNGGTLEHTGREMPSQYALREPIKEAAHASQSPAAAGVSANDIDDEYEYAIADRQGRIIERINADFIHRFIFPIISQQAKLGSAKGLSGIFYQDDIALGLDASGNVTAGSTETGTSNDMLYGVVDSSGRCLFRFGMNNEFVQNGTEYSTDSDISDDLYKLLTRTGQCLSRYDARGKFRAVLHEDVIRQISQEFGVSEFKKRMLADRVHIQMCGQSLAGGIGSNRISSAATATGWLMPSGGIEDGQTLSVGLTGLPLTSSSFVGMDPTVAKNLYENPLYGVCAQLQGMLNAESAAVSVSGSASWHGEYKISQLDKEGGSPQYDVAVAQSRAYAGYSSTEAKSFLSHVMCWLQGESDITAGTSPDEYLRRLNNLIADYQNDVGQDMPPVMVTYQTGSHTRRAPYYSPDIPHIQLLAANTNPYIFMACPTYVFPYNSDGVHMPGNSYRWMGCYFGKAIFNILTKNAWKPLQPESVYRNGRVVTVVMHVPVSPLVLDTDMVSNPGDYGFEVWGDTDGAKKTIQSVTVSGNRVTLVLDADPDQTVVVKYAQGTQGANAGPTTGARGNLRDSDSTLAYCRDVTATDPNSPYKLYNWCPIFSLKEGFSWVQ</sequence>
<dbReference type="RefSeq" id="WP_285202093.1">
    <property type="nucleotide sequence ID" value="NZ_JARTTN020000001.1"/>
</dbReference>
<evidence type="ECO:0000313" key="4">
    <source>
        <dbReference type="Proteomes" id="UP001176846"/>
    </source>
</evidence>
<dbReference type="InterPro" id="IPR005181">
    <property type="entry name" value="SASA"/>
</dbReference>
<dbReference type="EMBL" id="JARTTN020000001">
    <property type="protein sequence ID" value="MEC6056935.1"/>
    <property type="molecule type" value="Genomic_DNA"/>
</dbReference>
<dbReference type="Gene3D" id="3.40.50.1110">
    <property type="entry name" value="SGNH hydrolase"/>
    <property type="match status" value="1"/>
</dbReference>
<evidence type="ECO:0000313" key="3">
    <source>
        <dbReference type="EMBL" id="MEC6056935.1"/>
    </source>
</evidence>
<dbReference type="Proteomes" id="UP001176846">
    <property type="component" value="Unassembled WGS sequence"/>
</dbReference>
<proteinExistence type="predicted"/>
<keyword evidence="1" id="KW-0378">Hydrolase</keyword>